<sequence length="403" mass="43394">MSLNVNRHAVESLQWLDDKQDSMLNLIVELCDINSGTFNLAGIQKVRERLIEEFSTLGGELEVVESEPWMTVDDRGVSEEGKSGPILHVTKWPEAETKVMLCIHMDTVYGPDSSFQKCVTRQDGTVNGPGVIDAKGGIVVMLNALKTLEASSLAGKIGWEVILNSDEEIGSRGSDTFIRSRAGHCVAGLLFEPSLPDGTLVSWRKGSGNFAFIVRGRSAHTGRDFAKGRNALAALSRLCVEIDELNTDPDITYNVGRINGGGALNAVPDLAVGRVNVRVVDTDQQKQVEEKFASLVAKYNEADGISVEMSGEFSSPPKPIDDGVRQMQSRIESCGEALGMEIKWRGTGGASDGNRFAAAGLPNIDTLGPCGDHIHSDQEFLIPESLVPRAKLAALVLMSFAAP</sequence>
<accession>A0A5B9P9H9</accession>
<feature type="domain" description="Peptidase M20 dimerisation" evidence="4">
    <location>
        <begin position="204"/>
        <end position="301"/>
    </location>
</feature>
<name>A0A5B9P9H9_9BACT</name>
<dbReference type="PANTHER" id="PTHR43808:SF9">
    <property type="entry name" value="BLL0789 PROTEIN"/>
    <property type="match status" value="1"/>
</dbReference>
<keyword evidence="2 5" id="KW-0378">Hydrolase</keyword>
<dbReference type="EMBL" id="CP042912">
    <property type="protein sequence ID" value="QEG21266.1"/>
    <property type="molecule type" value="Genomic_DNA"/>
</dbReference>
<dbReference type="InterPro" id="IPR050072">
    <property type="entry name" value="Peptidase_M20A"/>
</dbReference>
<dbReference type="InterPro" id="IPR017150">
    <property type="entry name" value="Pept_M20_glutamate_carboxypep"/>
</dbReference>
<dbReference type="STRING" id="980251.GCA_001642875_01819"/>
<proteinExistence type="predicted"/>
<dbReference type="SUPFAM" id="SSF53187">
    <property type="entry name" value="Zn-dependent exopeptidases"/>
    <property type="match status" value="1"/>
</dbReference>
<dbReference type="EC" id="3.4.17.11" evidence="5"/>
<feature type="active site" evidence="3">
    <location>
        <position position="106"/>
    </location>
</feature>
<dbReference type="KEGG" id="mff:MFFC18_11210"/>
<dbReference type="Proteomes" id="UP000322214">
    <property type="component" value="Chromosome"/>
</dbReference>
<dbReference type="Pfam" id="PF07687">
    <property type="entry name" value="M20_dimer"/>
    <property type="match status" value="1"/>
</dbReference>
<dbReference type="InterPro" id="IPR002933">
    <property type="entry name" value="Peptidase_M20"/>
</dbReference>
<feature type="active site" description="Proton acceptor" evidence="3">
    <location>
        <position position="167"/>
    </location>
</feature>
<evidence type="ECO:0000259" key="4">
    <source>
        <dbReference type="Pfam" id="PF07687"/>
    </source>
</evidence>
<dbReference type="Gene3D" id="3.40.630.10">
    <property type="entry name" value="Zn peptidases"/>
    <property type="match status" value="1"/>
</dbReference>
<protein>
    <submittedName>
        <fullName evidence="5">Carboxypeptidase G2</fullName>
        <ecNumber evidence="5">3.4.17.11</ecNumber>
    </submittedName>
</protein>
<dbReference type="Gene3D" id="3.30.70.360">
    <property type="match status" value="1"/>
</dbReference>
<dbReference type="NCBIfam" id="NF005602">
    <property type="entry name" value="PRK07338.1"/>
    <property type="match status" value="1"/>
</dbReference>
<dbReference type="PIRSF" id="PIRSF037238">
    <property type="entry name" value="Carboxypeptidase_G2"/>
    <property type="match status" value="1"/>
</dbReference>
<dbReference type="AlphaFoldDB" id="A0A5B9P9H9"/>
<dbReference type="InterPro" id="IPR036264">
    <property type="entry name" value="Bact_exopeptidase_dim_dom"/>
</dbReference>
<dbReference type="OrthoDB" id="9783294at2"/>
<gene>
    <name evidence="5" type="primary">cpg2</name>
    <name evidence="5" type="ORF">MFFC18_11210</name>
</gene>
<dbReference type="Pfam" id="PF01546">
    <property type="entry name" value="Peptidase_M20"/>
    <property type="match status" value="1"/>
</dbReference>
<evidence type="ECO:0000313" key="6">
    <source>
        <dbReference type="Proteomes" id="UP000322214"/>
    </source>
</evidence>
<keyword evidence="5" id="KW-0121">Carboxypeptidase</keyword>
<keyword evidence="1" id="KW-0479">Metal-binding</keyword>
<dbReference type="RefSeq" id="WP_075081730.1">
    <property type="nucleotide sequence ID" value="NZ_LWSI01000002.1"/>
</dbReference>
<dbReference type="GO" id="GO:0046872">
    <property type="term" value="F:metal ion binding"/>
    <property type="evidence" value="ECO:0007669"/>
    <property type="project" value="UniProtKB-KW"/>
</dbReference>
<keyword evidence="5" id="KW-0645">Protease</keyword>
<evidence type="ECO:0000256" key="3">
    <source>
        <dbReference type="PIRSR" id="PIRSR037238-1"/>
    </source>
</evidence>
<keyword evidence="6" id="KW-1185">Reference proteome</keyword>
<evidence type="ECO:0000256" key="1">
    <source>
        <dbReference type="ARBA" id="ARBA00022723"/>
    </source>
</evidence>
<reference evidence="5 6" key="1">
    <citation type="submission" date="2019-08" db="EMBL/GenBank/DDBJ databases">
        <title>Deep-cultivation of Planctomycetes and their phenomic and genomic characterization uncovers novel biology.</title>
        <authorList>
            <person name="Wiegand S."/>
            <person name="Jogler M."/>
            <person name="Boedeker C."/>
            <person name="Pinto D."/>
            <person name="Vollmers J."/>
            <person name="Rivas-Marin E."/>
            <person name="Kohn T."/>
            <person name="Peeters S.H."/>
            <person name="Heuer A."/>
            <person name="Rast P."/>
            <person name="Oberbeckmann S."/>
            <person name="Bunk B."/>
            <person name="Jeske O."/>
            <person name="Meyerdierks A."/>
            <person name="Storesund J.E."/>
            <person name="Kallscheuer N."/>
            <person name="Luecker S."/>
            <person name="Lage O.M."/>
            <person name="Pohl T."/>
            <person name="Merkel B.J."/>
            <person name="Hornburger P."/>
            <person name="Mueller R.-W."/>
            <person name="Bruemmer F."/>
            <person name="Labrenz M."/>
            <person name="Spormann A.M."/>
            <person name="Op den Camp H."/>
            <person name="Overmann J."/>
            <person name="Amann R."/>
            <person name="Jetten M.S.M."/>
            <person name="Mascher T."/>
            <person name="Medema M.H."/>
            <person name="Devos D.P."/>
            <person name="Kaster A.-K."/>
            <person name="Ovreas L."/>
            <person name="Rohde M."/>
            <person name="Galperin M.Y."/>
            <person name="Jogler C."/>
        </authorList>
    </citation>
    <scope>NUCLEOTIDE SEQUENCE [LARGE SCALE GENOMIC DNA]</scope>
    <source>
        <strain evidence="5 6">FC18</strain>
    </source>
</reference>
<dbReference type="InterPro" id="IPR011650">
    <property type="entry name" value="Peptidase_M20_dimer"/>
</dbReference>
<dbReference type="PANTHER" id="PTHR43808">
    <property type="entry name" value="ACETYLORNITHINE DEACETYLASE"/>
    <property type="match status" value="1"/>
</dbReference>
<organism evidence="5 6">
    <name type="scientific">Mariniblastus fucicola</name>
    <dbReference type="NCBI Taxonomy" id="980251"/>
    <lineage>
        <taxon>Bacteria</taxon>
        <taxon>Pseudomonadati</taxon>
        <taxon>Planctomycetota</taxon>
        <taxon>Planctomycetia</taxon>
        <taxon>Pirellulales</taxon>
        <taxon>Pirellulaceae</taxon>
        <taxon>Mariniblastus</taxon>
    </lineage>
</organism>
<dbReference type="SUPFAM" id="SSF55031">
    <property type="entry name" value="Bacterial exopeptidase dimerisation domain"/>
    <property type="match status" value="1"/>
</dbReference>
<evidence type="ECO:0000256" key="2">
    <source>
        <dbReference type="ARBA" id="ARBA00022801"/>
    </source>
</evidence>
<evidence type="ECO:0000313" key="5">
    <source>
        <dbReference type="EMBL" id="QEG21266.1"/>
    </source>
</evidence>
<dbReference type="GO" id="GO:0004180">
    <property type="term" value="F:carboxypeptidase activity"/>
    <property type="evidence" value="ECO:0007669"/>
    <property type="project" value="UniProtKB-KW"/>
</dbReference>